<dbReference type="AlphaFoldDB" id="A0A1S3KBV0"/>
<dbReference type="PROSITE" id="PS50948">
    <property type="entry name" value="PAN"/>
    <property type="match status" value="1"/>
</dbReference>
<dbReference type="SUPFAM" id="SSF57414">
    <property type="entry name" value="Hairpin loop containing domain-like"/>
    <property type="match status" value="1"/>
</dbReference>
<feature type="chain" id="PRO_5010339057" evidence="1">
    <location>
        <begin position="20"/>
        <end position="413"/>
    </location>
</feature>
<evidence type="ECO:0000256" key="1">
    <source>
        <dbReference type="SAM" id="SignalP"/>
    </source>
</evidence>
<dbReference type="CDD" id="cd23265">
    <property type="entry name" value="beta-trefoil_ABD_ABFB-like"/>
    <property type="match status" value="2"/>
</dbReference>
<dbReference type="Pfam" id="PF05270">
    <property type="entry name" value="AbfB"/>
    <property type="match status" value="2"/>
</dbReference>
<protein>
    <submittedName>
        <fullName evidence="4">Uncharacterized protein LOC106180625</fullName>
    </submittedName>
</protein>
<keyword evidence="3" id="KW-1185">Reference proteome</keyword>
<evidence type="ECO:0000259" key="2">
    <source>
        <dbReference type="PROSITE" id="PS50948"/>
    </source>
</evidence>
<dbReference type="RefSeq" id="XP_013420105.1">
    <property type="nucleotide sequence ID" value="XM_013564651.1"/>
</dbReference>
<evidence type="ECO:0000313" key="4">
    <source>
        <dbReference type="RefSeq" id="XP_013420105.1"/>
    </source>
</evidence>
<dbReference type="GO" id="GO:0046373">
    <property type="term" value="P:L-arabinose metabolic process"/>
    <property type="evidence" value="ECO:0007669"/>
    <property type="project" value="InterPro"/>
</dbReference>
<dbReference type="GeneID" id="106180625"/>
<feature type="signal peptide" evidence="1">
    <location>
        <begin position="1"/>
        <end position="19"/>
    </location>
</feature>
<dbReference type="InterPro" id="IPR007934">
    <property type="entry name" value="AbfB_ABD"/>
</dbReference>
<dbReference type="InterPro" id="IPR036195">
    <property type="entry name" value="AbfB_ABD_sf"/>
</dbReference>
<organism evidence="3 4">
    <name type="scientific">Lingula anatina</name>
    <name type="common">Brachiopod</name>
    <name type="synonym">Lingula unguis</name>
    <dbReference type="NCBI Taxonomy" id="7574"/>
    <lineage>
        <taxon>Eukaryota</taxon>
        <taxon>Metazoa</taxon>
        <taxon>Spiralia</taxon>
        <taxon>Lophotrochozoa</taxon>
        <taxon>Brachiopoda</taxon>
        <taxon>Linguliformea</taxon>
        <taxon>Lingulata</taxon>
        <taxon>Lingulida</taxon>
        <taxon>Linguloidea</taxon>
        <taxon>Lingulidae</taxon>
        <taxon>Lingula</taxon>
    </lineage>
</organism>
<accession>A0A1S3KBV0</accession>
<dbReference type="KEGG" id="lak:106180625"/>
<dbReference type="InterPro" id="IPR003609">
    <property type="entry name" value="Pan_app"/>
</dbReference>
<name>A0A1S3KBV0_LINAN</name>
<dbReference type="Gene3D" id="2.80.10.50">
    <property type="match status" value="2"/>
</dbReference>
<dbReference type="Proteomes" id="UP000085678">
    <property type="component" value="Unplaced"/>
</dbReference>
<keyword evidence="1" id="KW-0732">Signal</keyword>
<dbReference type="InParanoid" id="A0A1S3KBV0"/>
<sequence>MSETLRLLLACSLFSVGWSKGSFLQRPANCDKDVRLAYSVLSTHDVYNRLQCSLKCLDEPACLSFNFEDVSDNKTRVCELNSRTADKRGNNMEAREGYAYYEKANGFDSSTQSCSITNKSYAYTDIQLQSRNFPTYYFSYDTSASDRAKILQNDQKTFRILRPGLTGEEGTVSIESNDKPGHFFRYRADTNAVDLWGTDPESYSPETFYEDATFKIRYGTWFTGYLAFEAAYNPEKYISHGNYLLSVATFADTSDFKNEAAFKIVPARPYLHTRIRMQSQNYQSYYLSYNSNNYCYIINGDSKTFNIWSPGLTGVAGTVSIESVDKLNWFFRYKISNSAYVHLEDRSSPARGSSNFDEEATFIIRQDILYTGWFALEASTLSNYYLRHSSTRMYLHNNVHTLADAAFRFVGKT</sequence>
<evidence type="ECO:0000313" key="3">
    <source>
        <dbReference type="Proteomes" id="UP000085678"/>
    </source>
</evidence>
<reference evidence="4" key="1">
    <citation type="submission" date="2025-08" db="UniProtKB">
        <authorList>
            <consortium name="RefSeq"/>
        </authorList>
    </citation>
    <scope>IDENTIFICATION</scope>
    <source>
        <tissue evidence="4">Gonads</tissue>
    </source>
</reference>
<dbReference type="Gene3D" id="3.50.4.10">
    <property type="entry name" value="Hepatocyte Growth Factor"/>
    <property type="match status" value="1"/>
</dbReference>
<gene>
    <name evidence="4" type="primary">LOC106180625</name>
</gene>
<proteinExistence type="predicted"/>
<dbReference type="GO" id="GO:0046556">
    <property type="term" value="F:alpha-L-arabinofuranosidase activity"/>
    <property type="evidence" value="ECO:0007669"/>
    <property type="project" value="InterPro"/>
</dbReference>
<dbReference type="Pfam" id="PF00024">
    <property type="entry name" value="PAN_1"/>
    <property type="match status" value="1"/>
</dbReference>
<feature type="domain" description="Apple" evidence="2">
    <location>
        <begin position="30"/>
        <end position="105"/>
    </location>
</feature>
<dbReference type="SUPFAM" id="SSF110221">
    <property type="entry name" value="AbfB domain"/>
    <property type="match status" value="2"/>
</dbReference>